<evidence type="ECO:0000256" key="1">
    <source>
        <dbReference type="ARBA" id="ARBA00038420"/>
    </source>
</evidence>
<dbReference type="GO" id="GO:0009279">
    <property type="term" value="C:cell outer membrane"/>
    <property type="evidence" value="ECO:0007669"/>
    <property type="project" value="TreeGrafter"/>
</dbReference>
<protein>
    <submittedName>
        <fullName evidence="4">Peptigoglycan-binding protein LysM</fullName>
    </submittedName>
</protein>
<name>A0A2A5WFY0_9GAMM</name>
<dbReference type="EMBL" id="NTJZ01000001">
    <property type="protein sequence ID" value="PDH35410.1"/>
    <property type="molecule type" value="Genomic_DNA"/>
</dbReference>
<dbReference type="AlphaFoldDB" id="A0A2A5WFY0"/>
<proteinExistence type="inferred from homology"/>
<comment type="similarity">
    <text evidence="1">Belongs to the E.coli NlpD/Haemophilus LppB family.</text>
</comment>
<evidence type="ECO:0000313" key="4">
    <source>
        <dbReference type="EMBL" id="PDH35410.1"/>
    </source>
</evidence>
<dbReference type="InterPro" id="IPR036779">
    <property type="entry name" value="LysM_dom_sf"/>
</dbReference>
<dbReference type="Gene3D" id="2.70.70.10">
    <property type="entry name" value="Glucose Permease (Domain IIA)"/>
    <property type="match status" value="1"/>
</dbReference>
<dbReference type="CDD" id="cd12797">
    <property type="entry name" value="M23_peptidase"/>
    <property type="match status" value="1"/>
</dbReference>
<comment type="caution">
    <text evidence="4">The sequence shown here is derived from an EMBL/GenBank/DDBJ whole genome shotgun (WGS) entry which is preliminary data.</text>
</comment>
<dbReference type="PROSITE" id="PS51782">
    <property type="entry name" value="LYSM"/>
    <property type="match status" value="1"/>
</dbReference>
<dbReference type="PROSITE" id="PS51257">
    <property type="entry name" value="PROKAR_LIPOPROTEIN"/>
    <property type="match status" value="1"/>
</dbReference>
<organism evidence="4 5">
    <name type="scientific">OM182 bacterium MED-G28</name>
    <dbReference type="NCBI Taxonomy" id="1986256"/>
    <lineage>
        <taxon>Bacteria</taxon>
        <taxon>Pseudomonadati</taxon>
        <taxon>Pseudomonadota</taxon>
        <taxon>Gammaproteobacteria</taxon>
        <taxon>OMG group</taxon>
        <taxon>OM182 clade</taxon>
    </lineage>
</organism>
<dbReference type="Pfam" id="PF01476">
    <property type="entry name" value="LysM"/>
    <property type="match status" value="1"/>
</dbReference>
<dbReference type="Proteomes" id="UP000219329">
    <property type="component" value="Unassembled WGS sequence"/>
</dbReference>
<feature type="signal peptide" evidence="2">
    <location>
        <begin position="1"/>
        <end position="25"/>
    </location>
</feature>
<dbReference type="SMART" id="SM00257">
    <property type="entry name" value="LysM"/>
    <property type="match status" value="1"/>
</dbReference>
<reference evidence="4 5" key="1">
    <citation type="submission" date="2017-08" db="EMBL/GenBank/DDBJ databases">
        <title>Fine stratification of microbial communities through a metagenomic profile of the photic zone.</title>
        <authorList>
            <person name="Haro-Moreno J.M."/>
            <person name="Lopez-Perez M."/>
            <person name="De La Torre J."/>
            <person name="Picazo A."/>
            <person name="Camacho A."/>
            <person name="Rodriguez-Valera F."/>
        </authorList>
    </citation>
    <scope>NUCLEOTIDE SEQUENCE [LARGE SCALE GENOMIC DNA]</scope>
    <source>
        <strain evidence="4">MED-G28</strain>
    </source>
</reference>
<dbReference type="CDD" id="cd00118">
    <property type="entry name" value="LysM"/>
    <property type="match status" value="1"/>
</dbReference>
<dbReference type="PANTHER" id="PTHR21666">
    <property type="entry name" value="PEPTIDASE-RELATED"/>
    <property type="match status" value="1"/>
</dbReference>
<evidence type="ECO:0000256" key="2">
    <source>
        <dbReference type="SAM" id="SignalP"/>
    </source>
</evidence>
<dbReference type="InterPro" id="IPR011055">
    <property type="entry name" value="Dup_hybrid_motif"/>
</dbReference>
<accession>A0A2A5WFY0</accession>
<dbReference type="SUPFAM" id="SSF51261">
    <property type="entry name" value="Duplicated hybrid motif"/>
    <property type="match status" value="1"/>
</dbReference>
<feature type="chain" id="PRO_5012427319" evidence="2">
    <location>
        <begin position="26"/>
        <end position="306"/>
    </location>
</feature>
<sequence>MHYKRLRLLSLIPSGLMLVACGNYQAPVSEQGERQIVKAPIIVNSSSNEASFRVQESRGTIVNSELNQPLRAMETSLSGTAADAVLTNNVLSGQTHRVRAGDNLMSIAFQYDLDFRAVARANGLDAPYTIFLDQEINLDTSRFIGDQTNRNSSLGTAVTNNSVARAQGTLARAGGLIRQTIESNREPEWQWPYQGRIIRGFQGDVNKGLDISGKMGDPVLAASSGDVVYSGRGVQGSGNLIIIRHSDKYLSAYAHNSAMLVGEGSRVRAGEKIAEIGQNSSGIAMLHFEIRVDGSSVDPLGFLPGR</sequence>
<evidence type="ECO:0000259" key="3">
    <source>
        <dbReference type="PROSITE" id="PS51782"/>
    </source>
</evidence>
<keyword evidence="2" id="KW-0732">Signal</keyword>
<dbReference type="Gene3D" id="3.10.350.10">
    <property type="entry name" value="LysM domain"/>
    <property type="match status" value="1"/>
</dbReference>
<dbReference type="PANTHER" id="PTHR21666:SF263">
    <property type="entry name" value="MUREIN HYDROLASE ACTIVATOR NLPD"/>
    <property type="match status" value="1"/>
</dbReference>
<gene>
    <name evidence="4" type="ORF">CNF02_01485</name>
</gene>
<dbReference type="InterPro" id="IPR016047">
    <property type="entry name" value="M23ase_b-sheet_dom"/>
</dbReference>
<dbReference type="GO" id="GO:0032153">
    <property type="term" value="C:cell division site"/>
    <property type="evidence" value="ECO:0007669"/>
    <property type="project" value="TreeGrafter"/>
</dbReference>
<dbReference type="Pfam" id="PF01551">
    <property type="entry name" value="Peptidase_M23"/>
    <property type="match status" value="1"/>
</dbReference>
<dbReference type="GO" id="GO:0004222">
    <property type="term" value="F:metalloendopeptidase activity"/>
    <property type="evidence" value="ECO:0007669"/>
    <property type="project" value="TreeGrafter"/>
</dbReference>
<feature type="domain" description="LysM" evidence="3">
    <location>
        <begin position="94"/>
        <end position="138"/>
    </location>
</feature>
<dbReference type="InterPro" id="IPR018392">
    <property type="entry name" value="LysM"/>
</dbReference>
<evidence type="ECO:0000313" key="5">
    <source>
        <dbReference type="Proteomes" id="UP000219329"/>
    </source>
</evidence>
<dbReference type="InterPro" id="IPR050570">
    <property type="entry name" value="Cell_wall_metabolism_enzyme"/>
</dbReference>